<protein>
    <submittedName>
        <fullName evidence="2">Uncharacterized protein</fullName>
    </submittedName>
</protein>
<proteinExistence type="predicted"/>
<sequence>MERRRDRAGEGEGLRAHEPSGPAVLAGTGFTADHADFFFPIYPCPLVRRGARKAVLPEDPAIRFWPAKQGNVCRM</sequence>
<dbReference type="EMBL" id="LQYT01000005">
    <property type="protein sequence ID" value="KYD22905.1"/>
    <property type="molecule type" value="Genomic_DNA"/>
</dbReference>
<dbReference type="STRING" id="301148.B4135_1026"/>
<feature type="region of interest" description="Disordered" evidence="1">
    <location>
        <begin position="1"/>
        <end position="22"/>
    </location>
</feature>
<accession>A0A150MF28</accession>
<dbReference type="AlphaFoldDB" id="A0A150MF28"/>
<dbReference type="Proteomes" id="UP000075683">
    <property type="component" value="Unassembled WGS sequence"/>
</dbReference>
<feature type="compositionally biased region" description="Basic and acidic residues" evidence="1">
    <location>
        <begin position="1"/>
        <end position="18"/>
    </location>
</feature>
<comment type="caution">
    <text evidence="2">The sequence shown here is derived from an EMBL/GenBank/DDBJ whole genome shotgun (WGS) entry which is preliminary data.</text>
</comment>
<evidence type="ECO:0000256" key="1">
    <source>
        <dbReference type="SAM" id="MobiDB-lite"/>
    </source>
</evidence>
<name>A0A150MF28_9BACI</name>
<gene>
    <name evidence="2" type="ORF">B4135_1026</name>
</gene>
<evidence type="ECO:0000313" key="3">
    <source>
        <dbReference type="Proteomes" id="UP000075683"/>
    </source>
</evidence>
<reference evidence="2 3" key="1">
    <citation type="submission" date="2016-01" db="EMBL/GenBank/DDBJ databases">
        <title>Draft Genome Sequences of Seven Thermophilic Sporeformers Isolated from Foods.</title>
        <authorList>
            <person name="Berendsen E.M."/>
            <person name="Wells-Bennik M.H."/>
            <person name="Krawcyk A.O."/>
            <person name="De Jong A."/>
            <person name="Holsappel S."/>
            <person name="Eijlander R.T."/>
            <person name="Kuipers O.P."/>
        </authorList>
    </citation>
    <scope>NUCLEOTIDE SEQUENCE [LARGE SCALE GENOMIC DNA]</scope>
    <source>
        <strain evidence="2 3">B4135</strain>
    </source>
</reference>
<evidence type="ECO:0000313" key="2">
    <source>
        <dbReference type="EMBL" id="KYD22905.1"/>
    </source>
</evidence>
<organism evidence="2 3">
    <name type="scientific">Caldibacillus debilis</name>
    <dbReference type="NCBI Taxonomy" id="301148"/>
    <lineage>
        <taxon>Bacteria</taxon>
        <taxon>Bacillati</taxon>
        <taxon>Bacillota</taxon>
        <taxon>Bacilli</taxon>
        <taxon>Bacillales</taxon>
        <taxon>Bacillaceae</taxon>
        <taxon>Caldibacillus</taxon>
    </lineage>
</organism>